<dbReference type="EMBL" id="HBGW01050958">
    <property type="protein sequence ID" value="CAD9584518.1"/>
    <property type="molecule type" value="Transcribed_RNA"/>
</dbReference>
<evidence type="ECO:0000313" key="3">
    <source>
        <dbReference type="EMBL" id="CAD9584518.1"/>
    </source>
</evidence>
<sequence length="215" mass="23089">MLYPRQCLDGLTHQFLGGRRLADGRTGAGVRPTELQRFIRDSVPALGAGWKEDAAAAASPRPRLRRDPASAAQVRCPTGSAVWTPSFAASGEMQDRFPMGILHAVAPYSDDPECELLLQSCYMRCMELARTRAEIEREPGFQIATALLGTGVKGVAPDIGAEALCAVIAGPGSDVQTTITWEVVVQEQEGFRAIEKALDSHAHMDCLAGSLLAQR</sequence>
<dbReference type="InterPro" id="IPR043472">
    <property type="entry name" value="Macro_dom-like"/>
</dbReference>
<protein>
    <recommendedName>
        <fullName evidence="2">Macro domain-containing protein</fullName>
    </recommendedName>
</protein>
<gene>
    <name evidence="3" type="ORF">BRAN1462_LOCUS32413</name>
</gene>
<organism evidence="3">
    <name type="scientific">Zooxanthella nutricula</name>
    <dbReference type="NCBI Taxonomy" id="1333877"/>
    <lineage>
        <taxon>Eukaryota</taxon>
        <taxon>Sar</taxon>
        <taxon>Alveolata</taxon>
        <taxon>Dinophyceae</taxon>
        <taxon>Peridiniales</taxon>
        <taxon>Peridiniales incertae sedis</taxon>
        <taxon>Zooxanthella</taxon>
    </lineage>
</organism>
<evidence type="ECO:0000256" key="1">
    <source>
        <dbReference type="SAM" id="MobiDB-lite"/>
    </source>
</evidence>
<feature type="region of interest" description="Disordered" evidence="1">
    <location>
        <begin position="51"/>
        <end position="71"/>
    </location>
</feature>
<name>A0A7S2KRU4_9DINO</name>
<dbReference type="SUPFAM" id="SSF52949">
    <property type="entry name" value="Macro domain-like"/>
    <property type="match status" value="1"/>
</dbReference>
<dbReference type="Gene3D" id="3.40.220.10">
    <property type="entry name" value="Leucine Aminopeptidase, subunit E, domain 1"/>
    <property type="match status" value="1"/>
</dbReference>
<feature type="domain" description="Macro" evidence="2">
    <location>
        <begin position="70"/>
        <end position="162"/>
    </location>
</feature>
<proteinExistence type="predicted"/>
<dbReference type="AlphaFoldDB" id="A0A7S2KRU4"/>
<accession>A0A7S2KRU4</accession>
<evidence type="ECO:0000259" key="2">
    <source>
        <dbReference type="Pfam" id="PF01661"/>
    </source>
</evidence>
<reference evidence="3" key="1">
    <citation type="submission" date="2021-01" db="EMBL/GenBank/DDBJ databases">
        <authorList>
            <person name="Corre E."/>
            <person name="Pelletier E."/>
            <person name="Niang G."/>
            <person name="Scheremetjew M."/>
            <person name="Finn R."/>
            <person name="Kale V."/>
            <person name="Holt S."/>
            <person name="Cochrane G."/>
            <person name="Meng A."/>
            <person name="Brown T."/>
            <person name="Cohen L."/>
        </authorList>
    </citation>
    <scope>NUCLEOTIDE SEQUENCE</scope>
    <source>
        <strain evidence="3">RCC3387</strain>
    </source>
</reference>
<dbReference type="InterPro" id="IPR002589">
    <property type="entry name" value="Macro_dom"/>
</dbReference>
<dbReference type="Pfam" id="PF01661">
    <property type="entry name" value="Macro"/>
    <property type="match status" value="1"/>
</dbReference>